<protein>
    <submittedName>
        <fullName evidence="2">Uncharacterized protein</fullName>
    </submittedName>
</protein>
<feature type="compositionally biased region" description="Basic and acidic residues" evidence="1">
    <location>
        <begin position="171"/>
        <end position="184"/>
    </location>
</feature>
<feature type="region of interest" description="Disordered" evidence="1">
    <location>
        <begin position="52"/>
        <end position="190"/>
    </location>
</feature>
<organism evidence="2">
    <name type="scientific">Amphimedon queenslandica</name>
    <name type="common">Sponge</name>
    <dbReference type="NCBI Taxonomy" id="400682"/>
    <lineage>
        <taxon>Eukaryota</taxon>
        <taxon>Metazoa</taxon>
        <taxon>Porifera</taxon>
        <taxon>Demospongiae</taxon>
        <taxon>Heteroscleromorpha</taxon>
        <taxon>Haplosclerida</taxon>
        <taxon>Niphatidae</taxon>
        <taxon>Amphimedon</taxon>
    </lineage>
</organism>
<keyword evidence="3" id="KW-1185">Reference proteome</keyword>
<evidence type="ECO:0000256" key="1">
    <source>
        <dbReference type="SAM" id="MobiDB-lite"/>
    </source>
</evidence>
<dbReference type="EnsemblMetazoa" id="Aqu2.1.37813_001">
    <property type="protein sequence ID" value="Aqu2.1.37813_001"/>
    <property type="gene ID" value="Aqu2.1.37813"/>
</dbReference>
<dbReference type="EnsemblMetazoa" id="XM_011404220.2">
    <property type="protein sequence ID" value="XP_011402522.2"/>
    <property type="gene ID" value="LOC105311962"/>
</dbReference>
<evidence type="ECO:0000313" key="3">
    <source>
        <dbReference type="Proteomes" id="UP000007879"/>
    </source>
</evidence>
<name>A0A1X7VCU4_AMPQE</name>
<dbReference type="KEGG" id="aqu:105311962"/>
<feature type="compositionally biased region" description="Basic residues" evidence="1">
    <location>
        <begin position="401"/>
        <end position="410"/>
    </location>
</feature>
<sequence length="716" mass="80084">MSFEGLEAELRLLKLENEYNKTAATLYSTGSKLNLIYHSLLKESLNITTTINEVEQDQRRRRQPRQYNSTTEQPTTSNHALPSSSTDLQQEETEREGDNKDSEGDDSSGGDEITYNKRRRRKRTKLVMPKVKRAATNKKQKSAENFDTLTPPQSTSDTRNKAKKSNKTIKRASDKERREIEKDASIPPSCTLSTCSYSSHVSLKPFTLAISRISHVPTQGGAFKEGGDKGEAVSSNQPRSTTPVVPSPLSNGSRSDSEWEMSSEISIQNYTENRKRSETVRNRSSENTRTMTESTEEPEPEAEDASIIGRRRRVAEQKVQVIIITSDESEEVEEKSKSKKEKRTQSRPTLTSKRYSSRPKTHVVSYREESEEESESSSSRSLVTDEEEVLVTKKAQSKSVGRPRKLKRPTRAIYVYESDSEDEERRNRESVSPLQSRRNIPESEESDSLIPETPQKTRRLTRLNLLRLSNANANPPPLPLISGNDCTASPIPHLSPPLLVPSPHDSPSEHSSPIKRASKRGRQIQSSPIKDRHLLSQSEASSPRMATRSSREALQEKQNNSPITKRTTRACTGNNNESNAATSSVSCTGRANSQSDATGDTASSVTENERNAEESVSSRELPPPSNHPKKRRKLSRPLPLPLVNQSGLSIMEITSSRISTMGLRRKTVLDSRHNSTTLLYDTYDEGPTNTSRASIRVNNSKFIAPKLKLSKKDKAL</sequence>
<dbReference type="Proteomes" id="UP000007879">
    <property type="component" value="Unassembled WGS sequence"/>
</dbReference>
<proteinExistence type="predicted"/>
<feature type="compositionally biased region" description="Basic residues" evidence="1">
    <location>
        <begin position="161"/>
        <end position="170"/>
    </location>
</feature>
<feature type="compositionally biased region" description="Basic residues" evidence="1">
    <location>
        <begin position="116"/>
        <end position="140"/>
    </location>
</feature>
<feature type="compositionally biased region" description="Polar residues" evidence="1">
    <location>
        <begin position="143"/>
        <end position="157"/>
    </location>
</feature>
<feature type="compositionally biased region" description="Low complexity" evidence="1">
    <location>
        <begin position="501"/>
        <end position="511"/>
    </location>
</feature>
<feature type="region of interest" description="Disordered" evidence="1">
    <location>
        <begin position="219"/>
        <end position="458"/>
    </location>
</feature>
<feature type="compositionally biased region" description="Polar residues" evidence="1">
    <location>
        <begin position="556"/>
        <end position="606"/>
    </location>
</feature>
<feature type="region of interest" description="Disordered" evidence="1">
    <location>
        <begin position="492"/>
        <end position="640"/>
    </location>
</feature>
<gene>
    <name evidence="2" type="primary">105311962</name>
</gene>
<evidence type="ECO:0000313" key="2">
    <source>
        <dbReference type="EnsemblMetazoa" id="Aqu2.1.37813_001"/>
    </source>
</evidence>
<reference evidence="2" key="2">
    <citation type="submission" date="2017-05" db="UniProtKB">
        <authorList>
            <consortium name="EnsemblMetazoa"/>
        </authorList>
    </citation>
    <scope>IDENTIFICATION</scope>
</reference>
<feature type="compositionally biased region" description="Polar residues" evidence="1">
    <location>
        <begin position="233"/>
        <end position="254"/>
    </location>
</feature>
<dbReference type="InParanoid" id="A0A1X7VCU4"/>
<dbReference type="AlphaFoldDB" id="A0A1X7VCU4"/>
<accession>A0A1X7VCU4</accession>
<feature type="compositionally biased region" description="Basic and acidic residues" evidence="1">
    <location>
        <begin position="607"/>
        <end position="617"/>
    </location>
</feature>
<feature type="compositionally biased region" description="Polar residues" evidence="1">
    <location>
        <begin position="67"/>
        <end position="88"/>
    </location>
</feature>
<feature type="compositionally biased region" description="Acidic residues" evidence="1">
    <location>
        <begin position="294"/>
        <end position="304"/>
    </location>
</feature>
<feature type="compositionally biased region" description="Basic and acidic residues" evidence="1">
    <location>
        <begin position="272"/>
        <end position="286"/>
    </location>
</feature>
<reference evidence="3" key="1">
    <citation type="journal article" date="2010" name="Nature">
        <title>The Amphimedon queenslandica genome and the evolution of animal complexity.</title>
        <authorList>
            <person name="Srivastava M."/>
            <person name="Simakov O."/>
            <person name="Chapman J."/>
            <person name="Fahey B."/>
            <person name="Gauthier M.E."/>
            <person name="Mitros T."/>
            <person name="Richards G.S."/>
            <person name="Conaco C."/>
            <person name="Dacre M."/>
            <person name="Hellsten U."/>
            <person name="Larroux C."/>
            <person name="Putnam N.H."/>
            <person name="Stanke M."/>
            <person name="Adamska M."/>
            <person name="Darling A."/>
            <person name="Degnan S.M."/>
            <person name="Oakley T.H."/>
            <person name="Plachetzki D.C."/>
            <person name="Zhai Y."/>
            <person name="Adamski M."/>
            <person name="Calcino A."/>
            <person name="Cummins S.F."/>
            <person name="Goodstein D.M."/>
            <person name="Harris C."/>
            <person name="Jackson D.J."/>
            <person name="Leys S.P."/>
            <person name="Shu S."/>
            <person name="Woodcroft B.J."/>
            <person name="Vervoort M."/>
            <person name="Kosik K.S."/>
            <person name="Manning G."/>
            <person name="Degnan B.M."/>
            <person name="Rokhsar D.S."/>
        </authorList>
    </citation>
    <scope>NUCLEOTIDE SEQUENCE [LARGE SCALE GENOMIC DNA]</scope>
</reference>